<name>A0A7S1WZC5_9CHLO</name>
<feature type="signal peptide" evidence="13">
    <location>
        <begin position="1"/>
        <end position="31"/>
    </location>
</feature>
<keyword evidence="7" id="KW-1133">Transmembrane helix</keyword>
<dbReference type="PROSITE" id="PS51767">
    <property type="entry name" value="PEPTIDASE_A1"/>
    <property type="match status" value="1"/>
</dbReference>
<evidence type="ECO:0000256" key="1">
    <source>
        <dbReference type="ARBA" id="ARBA00007447"/>
    </source>
</evidence>
<reference evidence="15" key="1">
    <citation type="submission" date="2021-01" db="EMBL/GenBank/DDBJ databases">
        <authorList>
            <person name="Corre E."/>
            <person name="Pelletier E."/>
            <person name="Niang G."/>
            <person name="Scheremetjew M."/>
            <person name="Finn R."/>
            <person name="Kale V."/>
            <person name="Holt S."/>
            <person name="Cochrane G."/>
            <person name="Meng A."/>
            <person name="Brown T."/>
            <person name="Cohen L."/>
        </authorList>
    </citation>
    <scope>NUCLEOTIDE SEQUENCE</scope>
    <source>
        <strain evidence="15">PLY429</strain>
    </source>
</reference>
<dbReference type="InterPro" id="IPR034161">
    <property type="entry name" value="Pepsin-like_plant"/>
</dbReference>
<comment type="subcellular location">
    <subcellularLocation>
        <location evidence="10">Endomembrane system</location>
        <topology evidence="10">Single-pass type I membrane protein</topology>
    </subcellularLocation>
</comment>
<feature type="chain" id="PRO_5030589156" description="Peptidase A1 domain-containing protein" evidence="13">
    <location>
        <begin position="32"/>
        <end position="473"/>
    </location>
</feature>
<evidence type="ECO:0000256" key="12">
    <source>
        <dbReference type="RuleBase" id="RU000454"/>
    </source>
</evidence>
<dbReference type="InterPro" id="IPR033121">
    <property type="entry name" value="PEPTIDASE_A1"/>
</dbReference>
<dbReference type="CDD" id="cd05476">
    <property type="entry name" value="pepsin_A_like_plant"/>
    <property type="match status" value="1"/>
</dbReference>
<sequence>MGSRSRQRRGCAAGLLLLYYSVLMIVRQSDAFRDLRTVGDIRQLGGTPVGLDENGRQSNGTGGLVFALKRRDGHIRGHTARGMLANGTLPLHGAVKDLGYFYAELKLGTPAKRFAVIVDTGSTMTYVPCSYCTPVDCGQNKMNPSFNPEASSTFEQIKCRGDSRCQCGSPACGCSKNKCSYTRYYAESSTSAGHMVSDMMHLSDKEAVRVTFGCETKETGEIYHQAADGLMGLGSSDVSIPNQLAKSGAIEPVFSLCFGDMQGSGALMIGNVPLASELRIRHVPLVHNSRHPHYYNINLHALSIGPDKLKVPENEWTKGYGTVLDSGTTFSYIPREAFSALKSAVSKHAALKGLNKVPGPDPKYVDECWGGAPENPNELPRVFPSMTLHLDEGFDLELLPINYLFIHTHRPGAYCLGLFDNGSSGTLLGGITFRNVLVQYDKREGKNRVGLAHAPCKLLGSAVHQLHHLPLIV</sequence>
<dbReference type="Pfam" id="PF14541">
    <property type="entry name" value="TAXi_C"/>
    <property type="match status" value="1"/>
</dbReference>
<dbReference type="InterPro" id="IPR001461">
    <property type="entry name" value="Aspartic_peptidase_A1"/>
</dbReference>
<evidence type="ECO:0000256" key="11">
    <source>
        <dbReference type="PIRSR" id="PIRSR601461-1"/>
    </source>
</evidence>
<proteinExistence type="inferred from homology"/>
<dbReference type="PROSITE" id="PS00141">
    <property type="entry name" value="ASP_PROTEASE"/>
    <property type="match status" value="1"/>
</dbReference>
<dbReference type="GO" id="GO:0006508">
    <property type="term" value="P:proteolysis"/>
    <property type="evidence" value="ECO:0007669"/>
    <property type="project" value="UniProtKB-KW"/>
</dbReference>
<dbReference type="InterPro" id="IPR021109">
    <property type="entry name" value="Peptidase_aspartic_dom_sf"/>
</dbReference>
<dbReference type="Gene3D" id="2.40.70.10">
    <property type="entry name" value="Acid Proteases"/>
    <property type="match status" value="2"/>
</dbReference>
<evidence type="ECO:0000256" key="4">
    <source>
        <dbReference type="ARBA" id="ARBA00022729"/>
    </source>
</evidence>
<dbReference type="AlphaFoldDB" id="A0A7S1WZC5"/>
<feature type="active site" evidence="11">
    <location>
        <position position="119"/>
    </location>
</feature>
<dbReference type="PANTHER" id="PTHR13683:SF375">
    <property type="entry name" value="PEPTIDASE A1 DOMAIN-CONTAINING PROTEIN"/>
    <property type="match status" value="1"/>
</dbReference>
<dbReference type="PANTHER" id="PTHR13683">
    <property type="entry name" value="ASPARTYL PROTEASES"/>
    <property type="match status" value="1"/>
</dbReference>
<comment type="similarity">
    <text evidence="1 12">Belongs to the peptidase A1 family.</text>
</comment>
<dbReference type="EMBL" id="HBGG01006568">
    <property type="protein sequence ID" value="CAD9200973.1"/>
    <property type="molecule type" value="Transcribed_RNA"/>
</dbReference>
<keyword evidence="4 13" id="KW-0732">Signal</keyword>
<keyword evidence="8" id="KW-0472">Membrane</keyword>
<keyword evidence="5 12" id="KW-0064">Aspartyl protease</keyword>
<evidence type="ECO:0000256" key="6">
    <source>
        <dbReference type="ARBA" id="ARBA00022801"/>
    </source>
</evidence>
<dbReference type="GO" id="GO:0012505">
    <property type="term" value="C:endomembrane system"/>
    <property type="evidence" value="ECO:0007669"/>
    <property type="project" value="UniProtKB-SubCell"/>
</dbReference>
<feature type="active site" evidence="11">
    <location>
        <position position="325"/>
    </location>
</feature>
<evidence type="ECO:0000256" key="2">
    <source>
        <dbReference type="ARBA" id="ARBA00022670"/>
    </source>
</evidence>
<dbReference type="PRINTS" id="PR00792">
    <property type="entry name" value="PEPSIN"/>
</dbReference>
<evidence type="ECO:0000256" key="7">
    <source>
        <dbReference type="ARBA" id="ARBA00022989"/>
    </source>
</evidence>
<keyword evidence="2 12" id="KW-0645">Protease</keyword>
<feature type="domain" description="Peptidase A1" evidence="14">
    <location>
        <begin position="101"/>
        <end position="452"/>
    </location>
</feature>
<evidence type="ECO:0000256" key="3">
    <source>
        <dbReference type="ARBA" id="ARBA00022692"/>
    </source>
</evidence>
<dbReference type="InterPro" id="IPR032799">
    <property type="entry name" value="TAXi_C"/>
</dbReference>
<evidence type="ECO:0000259" key="14">
    <source>
        <dbReference type="PROSITE" id="PS51767"/>
    </source>
</evidence>
<evidence type="ECO:0000313" key="15">
    <source>
        <dbReference type="EMBL" id="CAD9200973.1"/>
    </source>
</evidence>
<evidence type="ECO:0000256" key="5">
    <source>
        <dbReference type="ARBA" id="ARBA00022750"/>
    </source>
</evidence>
<keyword evidence="9" id="KW-0325">Glycoprotein</keyword>
<dbReference type="InterPro" id="IPR001969">
    <property type="entry name" value="Aspartic_peptidase_AS"/>
</dbReference>
<evidence type="ECO:0000256" key="8">
    <source>
        <dbReference type="ARBA" id="ARBA00023136"/>
    </source>
</evidence>
<evidence type="ECO:0000256" key="9">
    <source>
        <dbReference type="ARBA" id="ARBA00023180"/>
    </source>
</evidence>
<dbReference type="Pfam" id="PF14543">
    <property type="entry name" value="TAXi_N"/>
    <property type="match status" value="1"/>
</dbReference>
<dbReference type="InterPro" id="IPR032861">
    <property type="entry name" value="TAXi_N"/>
</dbReference>
<evidence type="ECO:0000256" key="10">
    <source>
        <dbReference type="ARBA" id="ARBA00046288"/>
    </source>
</evidence>
<dbReference type="SUPFAM" id="SSF50630">
    <property type="entry name" value="Acid proteases"/>
    <property type="match status" value="1"/>
</dbReference>
<evidence type="ECO:0000256" key="13">
    <source>
        <dbReference type="SAM" id="SignalP"/>
    </source>
</evidence>
<gene>
    <name evidence="15" type="ORF">TCHU04912_LOCUS3206</name>
</gene>
<keyword evidence="3" id="KW-0812">Transmembrane</keyword>
<protein>
    <recommendedName>
        <fullName evidence="14">Peptidase A1 domain-containing protein</fullName>
    </recommendedName>
</protein>
<organism evidence="15">
    <name type="scientific">Tetraselmis chuii</name>
    <dbReference type="NCBI Taxonomy" id="63592"/>
    <lineage>
        <taxon>Eukaryota</taxon>
        <taxon>Viridiplantae</taxon>
        <taxon>Chlorophyta</taxon>
        <taxon>core chlorophytes</taxon>
        <taxon>Chlorodendrophyceae</taxon>
        <taxon>Chlorodendrales</taxon>
        <taxon>Chlorodendraceae</taxon>
        <taxon>Tetraselmis</taxon>
    </lineage>
</organism>
<keyword evidence="6 12" id="KW-0378">Hydrolase</keyword>
<dbReference type="GO" id="GO:0004190">
    <property type="term" value="F:aspartic-type endopeptidase activity"/>
    <property type="evidence" value="ECO:0007669"/>
    <property type="project" value="UniProtKB-KW"/>
</dbReference>
<accession>A0A7S1WZC5</accession>